<dbReference type="Proteomes" id="UP000091820">
    <property type="component" value="Unassembled WGS sequence"/>
</dbReference>
<keyword evidence="1" id="KW-0472">Membrane</keyword>
<feature type="transmembrane region" description="Helical" evidence="1">
    <location>
        <begin position="113"/>
        <end position="130"/>
    </location>
</feature>
<reference evidence="2" key="2">
    <citation type="submission" date="2020-05" db="UniProtKB">
        <authorList>
            <consortium name="EnsemblMetazoa"/>
        </authorList>
    </citation>
    <scope>IDENTIFICATION</scope>
    <source>
        <strain evidence="2">IAEA</strain>
    </source>
</reference>
<sequence>MEKVDGQRCQLFELWDYRLYHNVNRLVLPLNSAGRKISSSDFQHFKFLTEKSANILLGREFSIMASASCMNLFGRDRNLENLKHRKVHIILSVESGLNVPIYEKNWKTFEIKVTAYIIIVLAVTLSLILYRKQYSCIQLSHRILMRSLMAEHVHIEAIFDSIYNMTPLRLSLLQLIVKRQGIERESKWKSKKKENERNEKTWLRNILVFRKNSIRNSHKESNNFKFAQEAGTDKREHLKIANKQHF</sequence>
<keyword evidence="1" id="KW-0812">Transmembrane</keyword>
<organism evidence="2 3">
    <name type="scientific">Glossina brevipalpis</name>
    <dbReference type="NCBI Taxonomy" id="37001"/>
    <lineage>
        <taxon>Eukaryota</taxon>
        <taxon>Metazoa</taxon>
        <taxon>Ecdysozoa</taxon>
        <taxon>Arthropoda</taxon>
        <taxon>Hexapoda</taxon>
        <taxon>Insecta</taxon>
        <taxon>Pterygota</taxon>
        <taxon>Neoptera</taxon>
        <taxon>Endopterygota</taxon>
        <taxon>Diptera</taxon>
        <taxon>Brachycera</taxon>
        <taxon>Muscomorpha</taxon>
        <taxon>Hippoboscoidea</taxon>
        <taxon>Glossinidae</taxon>
        <taxon>Glossina</taxon>
    </lineage>
</organism>
<evidence type="ECO:0000256" key="1">
    <source>
        <dbReference type="SAM" id="Phobius"/>
    </source>
</evidence>
<proteinExistence type="predicted"/>
<keyword evidence="1" id="KW-1133">Transmembrane helix</keyword>
<evidence type="ECO:0000313" key="2">
    <source>
        <dbReference type="EnsemblMetazoa" id="GBRI038481-PA"/>
    </source>
</evidence>
<reference evidence="3" key="1">
    <citation type="submission" date="2014-03" db="EMBL/GenBank/DDBJ databases">
        <authorList>
            <person name="Aksoy S."/>
            <person name="Warren W."/>
            <person name="Wilson R.K."/>
        </authorList>
    </citation>
    <scope>NUCLEOTIDE SEQUENCE [LARGE SCALE GENOMIC DNA]</scope>
    <source>
        <strain evidence="3">IAEA</strain>
    </source>
</reference>
<evidence type="ECO:0000313" key="3">
    <source>
        <dbReference type="Proteomes" id="UP000091820"/>
    </source>
</evidence>
<dbReference type="VEuPathDB" id="VectorBase:GBRI038481"/>
<name>A0A1A9WZI7_9MUSC</name>
<keyword evidence="3" id="KW-1185">Reference proteome</keyword>
<accession>A0A1A9WZI7</accession>
<protein>
    <submittedName>
        <fullName evidence="2">Uncharacterized protein</fullName>
    </submittedName>
</protein>
<dbReference type="EnsemblMetazoa" id="GBRI038481-RA">
    <property type="protein sequence ID" value="GBRI038481-PA"/>
    <property type="gene ID" value="GBRI038481"/>
</dbReference>
<dbReference type="AlphaFoldDB" id="A0A1A9WZI7"/>